<evidence type="ECO:0000313" key="2">
    <source>
        <dbReference type="EMBL" id="GIF76052.1"/>
    </source>
</evidence>
<organism evidence="2 3">
    <name type="scientific">Asanoa siamensis</name>
    <dbReference type="NCBI Taxonomy" id="926357"/>
    <lineage>
        <taxon>Bacteria</taxon>
        <taxon>Bacillati</taxon>
        <taxon>Actinomycetota</taxon>
        <taxon>Actinomycetes</taxon>
        <taxon>Micromonosporales</taxon>
        <taxon>Micromonosporaceae</taxon>
        <taxon>Asanoa</taxon>
    </lineage>
</organism>
<keyword evidence="3" id="KW-1185">Reference proteome</keyword>
<dbReference type="PROSITE" id="PS51257">
    <property type="entry name" value="PROKAR_LIPOPROTEIN"/>
    <property type="match status" value="1"/>
</dbReference>
<dbReference type="EMBL" id="BONE01000052">
    <property type="protein sequence ID" value="GIF76052.1"/>
    <property type="molecule type" value="Genomic_DNA"/>
</dbReference>
<accession>A0ABQ4CXM7</accession>
<feature type="region of interest" description="Disordered" evidence="1">
    <location>
        <begin position="24"/>
        <end position="44"/>
    </location>
</feature>
<reference evidence="2 3" key="1">
    <citation type="submission" date="2021-01" db="EMBL/GenBank/DDBJ databases">
        <title>Whole genome shotgun sequence of Asanoa siamensis NBRC 107932.</title>
        <authorList>
            <person name="Komaki H."/>
            <person name="Tamura T."/>
        </authorList>
    </citation>
    <scope>NUCLEOTIDE SEQUENCE [LARGE SCALE GENOMIC DNA]</scope>
    <source>
        <strain evidence="2 3">NBRC 107932</strain>
    </source>
</reference>
<sequence length="259" mass="27112">MRRSLPVLALAAALFLAGCDTPSNDPAASPSTAASPSPTADSRDSVTVVKESFARAFEAKTFAMTATISAGPQQSVDMTASADLAAESMRLTMGGPVDMEMVKLGKELFIKAPDLGSKPWVRLDVDKLNSTSSLRQSLDLTQHSGILGGVVTAEKRDSAAGTVTYEGTADLKKAVEAAPDGAKAQMEPVSRLAKNATAVPYKATIDDQGRLTELSYTVELAQGEMLSEIKLADLGKPVTIAKPPAADVADATEEQYAFF</sequence>
<dbReference type="SUPFAM" id="SSF89392">
    <property type="entry name" value="Prokaryotic lipoproteins and lipoprotein localization factors"/>
    <property type="match status" value="1"/>
</dbReference>
<evidence type="ECO:0008006" key="4">
    <source>
        <dbReference type="Google" id="ProtNLM"/>
    </source>
</evidence>
<dbReference type="RefSeq" id="WP_203716878.1">
    <property type="nucleotide sequence ID" value="NZ_BONE01000052.1"/>
</dbReference>
<evidence type="ECO:0000256" key="1">
    <source>
        <dbReference type="SAM" id="MobiDB-lite"/>
    </source>
</evidence>
<name>A0ABQ4CXM7_9ACTN</name>
<dbReference type="Proteomes" id="UP000604117">
    <property type="component" value="Unassembled WGS sequence"/>
</dbReference>
<proteinExistence type="predicted"/>
<evidence type="ECO:0000313" key="3">
    <source>
        <dbReference type="Proteomes" id="UP000604117"/>
    </source>
</evidence>
<dbReference type="Gene3D" id="2.50.20.20">
    <property type="match status" value="1"/>
</dbReference>
<comment type="caution">
    <text evidence="2">The sequence shown here is derived from an EMBL/GenBank/DDBJ whole genome shotgun (WGS) entry which is preliminary data.</text>
</comment>
<dbReference type="InterPro" id="IPR029046">
    <property type="entry name" value="LolA/LolB/LppX"/>
</dbReference>
<protein>
    <recommendedName>
        <fullName evidence="4">Lipoprotein LprG</fullName>
    </recommendedName>
</protein>
<feature type="compositionally biased region" description="Low complexity" evidence="1">
    <location>
        <begin position="24"/>
        <end position="40"/>
    </location>
</feature>
<gene>
    <name evidence="2" type="ORF">Asi02nite_55700</name>
</gene>